<evidence type="ECO:0000313" key="1">
    <source>
        <dbReference type="EMBL" id="KAH1903820.1"/>
    </source>
</evidence>
<evidence type="ECO:0000313" key="2">
    <source>
        <dbReference type="Proteomes" id="UP000813423"/>
    </source>
</evidence>
<sequence length="187" mass="21079">MVDMASETVVNSDLRRAGTEAKRQHDRKAKWAYGGRCALPRQNLVAPFLPITRPAKPLHRHLPAIKRSNQHSLNQLARYSRVSLHHDIQEMLDTGTSDSSSGEEVEESVAVEKDPEVMIVDQDETVHPYEVAGQTILSDAVNKAVEKYETKETEKLVKEYEIVSHESEMGTGYLADDDFELVDHVQL</sequence>
<comment type="caution">
    <text evidence="1">The sequence shown here is derived from an EMBL/GenBank/DDBJ whole genome shotgun (WGS) entry which is preliminary data.</text>
</comment>
<accession>A0A229XRP3</accession>
<dbReference type="EMBL" id="JAIBSC010000050">
    <property type="protein sequence ID" value="KAH1903820.1"/>
    <property type="molecule type" value="Genomic_DNA"/>
</dbReference>
<gene>
    <name evidence="1" type="ORF">KXV57_006819</name>
</gene>
<reference evidence="1" key="1">
    <citation type="submission" date="2021-08" db="EMBL/GenBank/DDBJ databases">
        <title>Global Aspergillus fumigatus from environmental and clinical sources.</title>
        <authorList>
            <person name="Barber A."/>
            <person name="Sae-Ong T."/>
        </authorList>
    </citation>
    <scope>NUCLEOTIDE SEQUENCE</scope>
    <source>
        <strain evidence="1">NRZ-2016-071</strain>
    </source>
</reference>
<dbReference type="OMA" id="NSRAKWA"/>
<organism evidence="1 2">
    <name type="scientific">Aspergillus fumigatus</name>
    <name type="common">Neosartorya fumigata</name>
    <dbReference type="NCBI Taxonomy" id="746128"/>
    <lineage>
        <taxon>Eukaryota</taxon>
        <taxon>Fungi</taxon>
        <taxon>Dikarya</taxon>
        <taxon>Ascomycota</taxon>
        <taxon>Pezizomycotina</taxon>
        <taxon>Eurotiomycetes</taxon>
        <taxon>Eurotiomycetidae</taxon>
        <taxon>Eurotiales</taxon>
        <taxon>Aspergillaceae</taxon>
        <taxon>Aspergillus</taxon>
        <taxon>Aspergillus subgen. Fumigati</taxon>
    </lineage>
</organism>
<dbReference type="AlphaFoldDB" id="A0A229XRP3"/>
<proteinExistence type="predicted"/>
<protein>
    <submittedName>
        <fullName evidence="1">Uncharacterized protein</fullName>
    </submittedName>
</protein>
<name>A0A229XRP3_ASPFM</name>
<dbReference type="Proteomes" id="UP000813423">
    <property type="component" value="Unassembled WGS sequence"/>
</dbReference>